<dbReference type="InterPro" id="IPR027417">
    <property type="entry name" value="P-loop_NTPase"/>
</dbReference>
<keyword evidence="3" id="KW-0804">Transcription</keyword>
<dbReference type="Gene3D" id="1.10.10.10">
    <property type="entry name" value="Winged helix-like DNA-binding domain superfamily/Winged helix DNA-binding domain"/>
    <property type="match status" value="1"/>
</dbReference>
<evidence type="ECO:0000256" key="2">
    <source>
        <dbReference type="ARBA" id="ARBA00023125"/>
    </source>
</evidence>
<dbReference type="PANTHER" id="PTHR44688:SF16">
    <property type="entry name" value="DNA-BINDING TRANSCRIPTIONAL ACTIVATOR DEVR_DOSR"/>
    <property type="match status" value="1"/>
</dbReference>
<name>A0A1I5CC31_PSUAM</name>
<dbReference type="EMBL" id="FOUY01000022">
    <property type="protein sequence ID" value="SFN84575.1"/>
    <property type="molecule type" value="Genomic_DNA"/>
</dbReference>
<keyword evidence="2" id="KW-0238">DNA-binding</keyword>
<dbReference type="InterPro" id="IPR016032">
    <property type="entry name" value="Sig_transdc_resp-reg_C-effctor"/>
</dbReference>
<dbReference type="Pfam" id="PF25873">
    <property type="entry name" value="WHD_MalT"/>
    <property type="match status" value="1"/>
</dbReference>
<dbReference type="AlphaFoldDB" id="A0A1I5CC31"/>
<dbReference type="PROSITE" id="PS50043">
    <property type="entry name" value="HTH_LUXR_2"/>
    <property type="match status" value="1"/>
</dbReference>
<evidence type="ECO:0000313" key="6">
    <source>
        <dbReference type="Proteomes" id="UP000199614"/>
    </source>
</evidence>
<dbReference type="InterPro" id="IPR041617">
    <property type="entry name" value="TPR_MalT"/>
</dbReference>
<reference evidence="5 6" key="1">
    <citation type="submission" date="2016-10" db="EMBL/GenBank/DDBJ databases">
        <authorList>
            <person name="de Groot N.N."/>
        </authorList>
    </citation>
    <scope>NUCLEOTIDE SEQUENCE [LARGE SCALE GENOMIC DNA]</scope>
    <source>
        <strain evidence="5 6">CGMCC 4.1877</strain>
    </source>
</reference>
<accession>A0A1I5CC31</accession>
<dbReference type="GO" id="GO:0006355">
    <property type="term" value="P:regulation of DNA-templated transcription"/>
    <property type="evidence" value="ECO:0007669"/>
    <property type="project" value="InterPro"/>
</dbReference>
<dbReference type="InterPro" id="IPR059106">
    <property type="entry name" value="WHD_MalT"/>
</dbReference>
<dbReference type="Gene3D" id="3.40.50.300">
    <property type="entry name" value="P-loop containing nucleotide triphosphate hydrolases"/>
    <property type="match status" value="1"/>
</dbReference>
<dbReference type="Gene3D" id="1.25.40.10">
    <property type="entry name" value="Tetratricopeptide repeat domain"/>
    <property type="match status" value="1"/>
</dbReference>
<dbReference type="RefSeq" id="WP_093347299.1">
    <property type="nucleotide sequence ID" value="NZ_FOUY01000022.1"/>
</dbReference>
<dbReference type="OrthoDB" id="134985at2"/>
<sequence>MPAAERHPDGGLHCGELPTTTVHVPHPPPGFVARPRLVRQLCTGVARGTVLVCGPAGYGKSSLVTDWARTDGVPVAWLSADDGDNDPARFWRHVALAVDTARPGAGERIESVLDPAAPVTAPATALINEMAGASDELVLVVDDYHRIREAAVHRSVVLLLEHAPPSFRLVLATRADPPLPLARLRAQGRLSELRAADLRFTVAEAAQLLRGTVVDLPDAAVAALDERTEGWGAGLALAALSMQGRTDVEEFVAAFSGSHRFVLDYLSEEVLDRQPEQTRTFLLETSVLDGLCGPLCDALRGSSGAQQQLEALERDNAFVHRLDDARHWWRYHHLFADLLRARLRREDPEREPELHRAAADWYQRHGFPDEAIHHALLAGEHEQAARLIEQHVEDRILRRNEAATLTRWMAELPGDVVDGRPRLSLARAVAALLGGRPDEAEPHLARIDRTPAPVEDGPYEPSVGRESSILANVAAMTAICRADLARQRGDPEAQRDFARAAAARLTTEDTVLDAIARLHVAGPDWVDGRLAEAERSLDEVVRRLTGPTGSPGLRGHGQYAAARALYNLGGVQHARGRLGAAVRTYRHGLEVIGGASAPPAGIARVGLASVLYDRDELEAAEEHASEGVALARRLTYLPPVVDGLITLARIRQARGDAAGAAEAIGDAVDAQHGVVDLRHPVEAWAARLAVADGRSADAAAWVSRQGIAVDDEPSYRRKREYLVLARVLLADGAPERATALLHRWERPAREHDRTGDIVEIGVLLGLAHDGRGDRPAALSAVADALAVAAPDRHLRVFLDEGAPMATLLRELLVGRRLEQLVGADAVPAEVLDHLSRGFARFEEPVLPPARRGAVAAPGLVEPLTAREAEVLALIADGRPNRDIAAELVITLDTVKRHVTHVLGKLAVTNRTEAVGRARRLGLLR</sequence>
<feature type="domain" description="HTH luxR-type" evidence="4">
    <location>
        <begin position="856"/>
        <end position="921"/>
    </location>
</feature>
<dbReference type="Pfam" id="PF00196">
    <property type="entry name" value="GerE"/>
    <property type="match status" value="1"/>
</dbReference>
<dbReference type="InterPro" id="IPR011990">
    <property type="entry name" value="TPR-like_helical_dom_sf"/>
</dbReference>
<dbReference type="SUPFAM" id="SSF52540">
    <property type="entry name" value="P-loop containing nucleoside triphosphate hydrolases"/>
    <property type="match status" value="1"/>
</dbReference>
<organism evidence="5 6">
    <name type="scientific">Pseudonocardia ammonioxydans</name>
    <dbReference type="NCBI Taxonomy" id="260086"/>
    <lineage>
        <taxon>Bacteria</taxon>
        <taxon>Bacillati</taxon>
        <taxon>Actinomycetota</taxon>
        <taxon>Actinomycetes</taxon>
        <taxon>Pseudonocardiales</taxon>
        <taxon>Pseudonocardiaceae</taxon>
        <taxon>Pseudonocardia</taxon>
    </lineage>
</organism>
<dbReference type="InterPro" id="IPR000792">
    <property type="entry name" value="Tscrpt_reg_LuxR_C"/>
</dbReference>
<dbReference type="InterPro" id="IPR036388">
    <property type="entry name" value="WH-like_DNA-bd_sf"/>
</dbReference>
<dbReference type="SUPFAM" id="SSF46894">
    <property type="entry name" value="C-terminal effector domain of the bipartite response regulators"/>
    <property type="match status" value="1"/>
</dbReference>
<evidence type="ECO:0000256" key="3">
    <source>
        <dbReference type="ARBA" id="ARBA00023163"/>
    </source>
</evidence>
<keyword evidence="6" id="KW-1185">Reference proteome</keyword>
<dbReference type="STRING" id="260086.SAMN05216207_1022108"/>
<dbReference type="Pfam" id="PF17874">
    <property type="entry name" value="TPR_MalT"/>
    <property type="match status" value="1"/>
</dbReference>
<dbReference type="PROSITE" id="PS00622">
    <property type="entry name" value="HTH_LUXR_1"/>
    <property type="match status" value="1"/>
</dbReference>
<keyword evidence="1" id="KW-0805">Transcription regulation</keyword>
<dbReference type="SUPFAM" id="SSF48452">
    <property type="entry name" value="TPR-like"/>
    <property type="match status" value="1"/>
</dbReference>
<evidence type="ECO:0000313" key="5">
    <source>
        <dbReference type="EMBL" id="SFN84575.1"/>
    </source>
</evidence>
<evidence type="ECO:0000256" key="1">
    <source>
        <dbReference type="ARBA" id="ARBA00023015"/>
    </source>
</evidence>
<gene>
    <name evidence="5" type="ORF">SAMN05216207_1022108</name>
</gene>
<dbReference type="PANTHER" id="PTHR44688">
    <property type="entry name" value="DNA-BINDING TRANSCRIPTIONAL ACTIVATOR DEVR_DOSR"/>
    <property type="match status" value="1"/>
</dbReference>
<dbReference type="CDD" id="cd06170">
    <property type="entry name" value="LuxR_C_like"/>
    <property type="match status" value="1"/>
</dbReference>
<dbReference type="PRINTS" id="PR00038">
    <property type="entry name" value="HTHLUXR"/>
</dbReference>
<proteinExistence type="predicted"/>
<dbReference type="Proteomes" id="UP000199614">
    <property type="component" value="Unassembled WGS sequence"/>
</dbReference>
<dbReference type="GO" id="GO:0003677">
    <property type="term" value="F:DNA binding"/>
    <property type="evidence" value="ECO:0007669"/>
    <property type="project" value="UniProtKB-KW"/>
</dbReference>
<protein>
    <submittedName>
        <fullName evidence="5">LuxR family transcriptional regulator, maltose regulon positive regulatory protein</fullName>
    </submittedName>
</protein>
<dbReference type="SMART" id="SM00421">
    <property type="entry name" value="HTH_LUXR"/>
    <property type="match status" value="1"/>
</dbReference>
<evidence type="ECO:0000259" key="4">
    <source>
        <dbReference type="PROSITE" id="PS50043"/>
    </source>
</evidence>